<feature type="signal peptide" evidence="7">
    <location>
        <begin position="1"/>
        <end position="30"/>
    </location>
</feature>
<evidence type="ECO:0000313" key="10">
    <source>
        <dbReference type="Proteomes" id="UP000011016"/>
    </source>
</evidence>
<evidence type="ECO:0000256" key="1">
    <source>
        <dbReference type="ARBA" id="ARBA00022512"/>
    </source>
</evidence>
<evidence type="ECO:0000256" key="3">
    <source>
        <dbReference type="ARBA" id="ARBA00022729"/>
    </source>
</evidence>
<feature type="compositionally biased region" description="Basic and acidic residues" evidence="5">
    <location>
        <begin position="191"/>
        <end position="201"/>
    </location>
</feature>
<evidence type="ECO:0000256" key="4">
    <source>
        <dbReference type="ARBA" id="ARBA00023088"/>
    </source>
</evidence>
<proteinExistence type="predicted"/>
<feature type="chain" id="PRO_5003711544" evidence="7">
    <location>
        <begin position="31"/>
        <end position="250"/>
    </location>
</feature>
<feature type="compositionally biased region" description="Low complexity" evidence="5">
    <location>
        <begin position="37"/>
        <end position="64"/>
    </location>
</feature>
<reference evidence="9 10" key="1">
    <citation type="journal article" date="2012" name="J. Bacteriol.">
        <title>Draft Genome Sequence of Turicella otitidis ATCC 51513, Isolated from Middle Ear Fluid from a Child with Otitis Media.</title>
        <authorList>
            <person name="Brinkrolf K."/>
            <person name="Schneider J."/>
            <person name="Knecht M."/>
            <person name="Ruckert C."/>
            <person name="Tauch A."/>
        </authorList>
    </citation>
    <scope>NUCLEOTIDE SEQUENCE [LARGE SCALE GENOMIC DNA]</scope>
    <source>
        <strain evidence="9 10">ATCC 51513</strain>
    </source>
</reference>
<keyword evidence="6" id="KW-1133">Transmembrane helix</keyword>
<evidence type="ECO:0000256" key="7">
    <source>
        <dbReference type="SAM" id="SignalP"/>
    </source>
</evidence>
<evidence type="ECO:0000256" key="2">
    <source>
        <dbReference type="ARBA" id="ARBA00022525"/>
    </source>
</evidence>
<evidence type="ECO:0000313" key="9">
    <source>
        <dbReference type="EMBL" id="CCI84016.1"/>
    </source>
</evidence>
<dbReference type="PROSITE" id="PS50847">
    <property type="entry name" value="GRAM_POS_ANCHORING"/>
    <property type="match status" value="1"/>
</dbReference>
<organism evidence="9 10">
    <name type="scientific">Corynebacterium otitidis ATCC 51513</name>
    <dbReference type="NCBI Taxonomy" id="883169"/>
    <lineage>
        <taxon>Bacteria</taxon>
        <taxon>Bacillati</taxon>
        <taxon>Actinomycetota</taxon>
        <taxon>Actinomycetes</taxon>
        <taxon>Mycobacteriales</taxon>
        <taxon>Corynebacteriaceae</taxon>
        <taxon>Corynebacterium</taxon>
    </lineage>
</organism>
<protein>
    <submittedName>
        <fullName evidence="9">Putative secreted protein</fullName>
    </submittedName>
</protein>
<comment type="caution">
    <text evidence="9">The sequence shown here is derived from an EMBL/GenBank/DDBJ whole genome shotgun (WGS) entry which is preliminary data.</text>
</comment>
<evidence type="ECO:0000256" key="6">
    <source>
        <dbReference type="SAM" id="Phobius"/>
    </source>
</evidence>
<gene>
    <name evidence="9" type="ORF">BN46_1294</name>
</gene>
<feature type="region of interest" description="Disordered" evidence="5">
    <location>
        <begin position="166"/>
        <end position="215"/>
    </location>
</feature>
<evidence type="ECO:0000259" key="8">
    <source>
        <dbReference type="PROSITE" id="PS50847"/>
    </source>
</evidence>
<accession>I7JWQ2</accession>
<keyword evidence="3 7" id="KW-0732">Signal</keyword>
<sequence length="250" mass="26319">MRKQDSMKLRYALPAAAAALALSLPATAIAEETNDPEATQQQVENTQQEGTQQQENENQEPTLQEQIQQDLAEVPGLSEEQIARFNAILEQVAAGALDEDGAIEAVTAGLETNGISRETADYLLAEARAIIDENVAAEGIDEETVAGYYAIVESELDRLVAIHEANQAPEEEPKEAEISEEEKTEGEAAEESEKKDEEAAKNEQAQPASAEQPAKLANTGVSGALAGVGAGLAALALGGTALVAAQRKNA</sequence>
<keyword evidence="1" id="KW-0134">Cell wall</keyword>
<dbReference type="EMBL" id="CAJZ01000189">
    <property type="protein sequence ID" value="CCI84016.1"/>
    <property type="molecule type" value="Genomic_DNA"/>
</dbReference>
<feature type="domain" description="Gram-positive cocci surface proteins LPxTG" evidence="8">
    <location>
        <begin position="216"/>
        <end position="250"/>
    </location>
</feature>
<keyword evidence="6" id="KW-0812">Transmembrane</keyword>
<keyword evidence="6" id="KW-0472">Membrane</keyword>
<dbReference type="AlphaFoldDB" id="I7JWQ2"/>
<name>I7JWQ2_9CORY</name>
<feature type="compositionally biased region" description="Acidic residues" evidence="5">
    <location>
        <begin position="169"/>
        <end position="190"/>
    </location>
</feature>
<feature type="compositionally biased region" description="Low complexity" evidence="5">
    <location>
        <begin position="202"/>
        <end position="215"/>
    </location>
</feature>
<keyword evidence="2" id="KW-0964">Secreted</keyword>
<feature type="region of interest" description="Disordered" evidence="5">
    <location>
        <begin position="29"/>
        <end position="64"/>
    </location>
</feature>
<dbReference type="Proteomes" id="UP000011016">
    <property type="component" value="Unassembled WGS sequence"/>
</dbReference>
<feature type="transmembrane region" description="Helical" evidence="6">
    <location>
        <begin position="224"/>
        <end position="245"/>
    </location>
</feature>
<dbReference type="InterPro" id="IPR019931">
    <property type="entry name" value="LPXTG_anchor"/>
</dbReference>
<keyword evidence="4" id="KW-0572">Peptidoglycan-anchor</keyword>
<evidence type="ECO:0000256" key="5">
    <source>
        <dbReference type="SAM" id="MobiDB-lite"/>
    </source>
</evidence>